<sequence length="81" mass="9226">MKWGHVSYQPQLLKIFKEDDSDADNVDNTSAEENNVEIKLNQLVKGDEEGNQEEGHQVEVCAHEVFGESQEILTGKLKRKK</sequence>
<comment type="caution">
    <text evidence="1">The sequence shown here is derived from an EMBL/GenBank/DDBJ whole genome shotgun (WGS) entry which is preliminary data.</text>
</comment>
<accession>A0A4C1VFY1</accession>
<evidence type="ECO:0000313" key="1">
    <source>
        <dbReference type="EMBL" id="GBP37786.1"/>
    </source>
</evidence>
<gene>
    <name evidence="1" type="ORF">EVAR_29988_1</name>
</gene>
<keyword evidence="2" id="KW-1185">Reference proteome</keyword>
<organism evidence="1 2">
    <name type="scientific">Eumeta variegata</name>
    <name type="common">Bagworm moth</name>
    <name type="synonym">Eumeta japonica</name>
    <dbReference type="NCBI Taxonomy" id="151549"/>
    <lineage>
        <taxon>Eukaryota</taxon>
        <taxon>Metazoa</taxon>
        <taxon>Ecdysozoa</taxon>
        <taxon>Arthropoda</taxon>
        <taxon>Hexapoda</taxon>
        <taxon>Insecta</taxon>
        <taxon>Pterygota</taxon>
        <taxon>Neoptera</taxon>
        <taxon>Endopterygota</taxon>
        <taxon>Lepidoptera</taxon>
        <taxon>Glossata</taxon>
        <taxon>Ditrysia</taxon>
        <taxon>Tineoidea</taxon>
        <taxon>Psychidae</taxon>
        <taxon>Oiketicinae</taxon>
        <taxon>Eumeta</taxon>
    </lineage>
</organism>
<dbReference type="Proteomes" id="UP000299102">
    <property type="component" value="Unassembled WGS sequence"/>
</dbReference>
<reference evidence="1 2" key="1">
    <citation type="journal article" date="2019" name="Commun. Biol.">
        <title>The bagworm genome reveals a unique fibroin gene that provides high tensile strength.</title>
        <authorList>
            <person name="Kono N."/>
            <person name="Nakamura H."/>
            <person name="Ohtoshi R."/>
            <person name="Tomita M."/>
            <person name="Numata K."/>
            <person name="Arakawa K."/>
        </authorList>
    </citation>
    <scope>NUCLEOTIDE SEQUENCE [LARGE SCALE GENOMIC DNA]</scope>
</reference>
<proteinExistence type="predicted"/>
<name>A0A4C1VFY1_EUMVA</name>
<dbReference type="AlphaFoldDB" id="A0A4C1VFY1"/>
<protein>
    <submittedName>
        <fullName evidence="1">Uncharacterized protein</fullName>
    </submittedName>
</protein>
<dbReference type="EMBL" id="BGZK01000338">
    <property type="protein sequence ID" value="GBP37786.1"/>
    <property type="molecule type" value="Genomic_DNA"/>
</dbReference>
<evidence type="ECO:0000313" key="2">
    <source>
        <dbReference type="Proteomes" id="UP000299102"/>
    </source>
</evidence>